<name>A0A225MFP0_9BURK</name>
<dbReference type="Gene3D" id="1.10.12.10">
    <property type="entry name" value="Lyase 2-enoyl-coa Hydratase, Chain A, domain 2"/>
    <property type="match status" value="1"/>
</dbReference>
<dbReference type="Proteomes" id="UP000214603">
    <property type="component" value="Unassembled WGS sequence"/>
</dbReference>
<dbReference type="CDD" id="cd06558">
    <property type="entry name" value="crotonase-like"/>
    <property type="match status" value="1"/>
</dbReference>
<evidence type="ECO:0000313" key="4">
    <source>
        <dbReference type="EMBL" id="OWT60166.1"/>
    </source>
</evidence>
<comment type="similarity">
    <text evidence="1 3">Belongs to the enoyl-CoA hydratase/isomerase family.</text>
</comment>
<dbReference type="SUPFAM" id="SSF52096">
    <property type="entry name" value="ClpP/crotonase"/>
    <property type="match status" value="1"/>
</dbReference>
<dbReference type="OrthoDB" id="9774843at2"/>
<gene>
    <name evidence="4" type="ORF">CEY11_10885</name>
</gene>
<evidence type="ECO:0000256" key="1">
    <source>
        <dbReference type="ARBA" id="ARBA00005254"/>
    </source>
</evidence>
<dbReference type="GO" id="GO:0016829">
    <property type="term" value="F:lyase activity"/>
    <property type="evidence" value="ECO:0007669"/>
    <property type="project" value="UniProtKB-KW"/>
</dbReference>
<dbReference type="RefSeq" id="WP_088603423.1">
    <property type="nucleotide sequence ID" value="NZ_NJIH01000006.1"/>
</dbReference>
<dbReference type="EMBL" id="NJIH01000006">
    <property type="protein sequence ID" value="OWT60166.1"/>
    <property type="molecule type" value="Genomic_DNA"/>
</dbReference>
<comment type="caution">
    <text evidence="4">The sequence shown here is derived from an EMBL/GenBank/DDBJ whole genome shotgun (WGS) entry which is preliminary data.</text>
</comment>
<evidence type="ECO:0000313" key="5">
    <source>
        <dbReference type="Proteomes" id="UP000214603"/>
    </source>
</evidence>
<reference evidence="5" key="1">
    <citation type="submission" date="2017-06" db="EMBL/GenBank/DDBJ databases">
        <title>Herbaspirillum phytohormonus sp. nov., isolated from the root nodule of Robinia pseudoacacia in lead-zinc mine.</title>
        <authorList>
            <person name="Fan M."/>
            <person name="Lin Y."/>
        </authorList>
    </citation>
    <scope>NUCLEOTIDE SEQUENCE [LARGE SCALE GENOMIC DNA]</scope>
    <source>
        <strain evidence="5">SC-089</strain>
    </source>
</reference>
<dbReference type="InterPro" id="IPR001753">
    <property type="entry name" value="Enoyl-CoA_hydra/iso"/>
</dbReference>
<keyword evidence="5" id="KW-1185">Reference proteome</keyword>
<dbReference type="AlphaFoldDB" id="A0A225MFP0"/>
<dbReference type="Pfam" id="PF00378">
    <property type="entry name" value="ECH_1"/>
    <property type="match status" value="1"/>
</dbReference>
<proteinExistence type="inferred from homology"/>
<accession>A0A225MFP0</accession>
<sequence>MSIDFSVDGHGIATITINRPERRNALDRQHYDLLSDAWRTVRDDDAIRVAIITGAGDRAFCAGADIKSFLADAPPLAQIARTQQSQLLNRGLEVWKPIVAAVNGYCLGGGMTLLLATDIRVCTQDAQFGLSEVRRGAFPANGGTQRICQQLPHAIAMEILLLGDNFDAQTAGRWGLVNRVVPREQLLDTAQQYALRLAANAPLAVQAAKELAIRSRDADLATGLRLEQLFLRLLQESEDIQEGSRAFTEKRPPAFRGN</sequence>
<evidence type="ECO:0000256" key="2">
    <source>
        <dbReference type="ARBA" id="ARBA00023239"/>
    </source>
</evidence>
<protein>
    <submittedName>
        <fullName evidence="4">Enoyl-CoA hydratase</fullName>
    </submittedName>
</protein>
<evidence type="ECO:0000256" key="3">
    <source>
        <dbReference type="RuleBase" id="RU003707"/>
    </source>
</evidence>
<dbReference type="PANTHER" id="PTHR11941:SF54">
    <property type="entry name" value="ENOYL-COA HYDRATASE, MITOCHONDRIAL"/>
    <property type="match status" value="1"/>
</dbReference>
<dbReference type="FunFam" id="3.90.226.10:FF:000009">
    <property type="entry name" value="Carnitinyl-CoA dehydratase"/>
    <property type="match status" value="1"/>
</dbReference>
<dbReference type="InterPro" id="IPR029045">
    <property type="entry name" value="ClpP/crotonase-like_dom_sf"/>
</dbReference>
<dbReference type="PROSITE" id="PS00166">
    <property type="entry name" value="ENOYL_COA_HYDRATASE"/>
    <property type="match status" value="1"/>
</dbReference>
<dbReference type="GO" id="GO:0006635">
    <property type="term" value="P:fatty acid beta-oxidation"/>
    <property type="evidence" value="ECO:0007669"/>
    <property type="project" value="TreeGrafter"/>
</dbReference>
<dbReference type="Gene3D" id="3.90.226.10">
    <property type="entry name" value="2-enoyl-CoA Hydratase, Chain A, domain 1"/>
    <property type="match status" value="1"/>
</dbReference>
<keyword evidence="2" id="KW-0456">Lyase</keyword>
<organism evidence="4 5">
    <name type="scientific">Candidimonas nitroreducens</name>
    <dbReference type="NCBI Taxonomy" id="683354"/>
    <lineage>
        <taxon>Bacteria</taxon>
        <taxon>Pseudomonadati</taxon>
        <taxon>Pseudomonadota</taxon>
        <taxon>Betaproteobacteria</taxon>
        <taxon>Burkholderiales</taxon>
        <taxon>Alcaligenaceae</taxon>
        <taxon>Candidimonas</taxon>
    </lineage>
</organism>
<dbReference type="PANTHER" id="PTHR11941">
    <property type="entry name" value="ENOYL-COA HYDRATASE-RELATED"/>
    <property type="match status" value="1"/>
</dbReference>
<dbReference type="InterPro" id="IPR014748">
    <property type="entry name" value="Enoyl-CoA_hydra_C"/>
</dbReference>
<dbReference type="InterPro" id="IPR018376">
    <property type="entry name" value="Enoyl-CoA_hyd/isom_CS"/>
</dbReference>